<dbReference type="PANTHER" id="PTHR46491">
    <property type="entry name" value="CDGSH IRON SULFUR DOMAIN PROTEIN HOMOLOG"/>
    <property type="match status" value="1"/>
</dbReference>
<dbReference type="InterPro" id="IPR010693">
    <property type="entry name" value="Divergent_4Fe-4S_mono-cluster"/>
</dbReference>
<evidence type="ECO:0000313" key="6">
    <source>
        <dbReference type="EMBL" id="GLI58256.1"/>
    </source>
</evidence>
<dbReference type="Proteomes" id="UP001144471">
    <property type="component" value="Unassembled WGS sequence"/>
</dbReference>
<dbReference type="GO" id="GO:0005737">
    <property type="term" value="C:cytoplasm"/>
    <property type="evidence" value="ECO:0007669"/>
    <property type="project" value="UniProtKB-ARBA"/>
</dbReference>
<dbReference type="Pfam" id="PF06902">
    <property type="entry name" value="Fer4_19"/>
    <property type="match status" value="1"/>
</dbReference>
<feature type="domain" description="Iron-binding zinc finger CDGSH type" evidence="5">
    <location>
        <begin position="159"/>
        <end position="206"/>
    </location>
</feature>
<evidence type="ECO:0000313" key="7">
    <source>
        <dbReference type="Proteomes" id="UP001144471"/>
    </source>
</evidence>
<feature type="domain" description="Iron-binding zinc finger CDGSH type" evidence="5">
    <location>
        <begin position="22"/>
        <end position="61"/>
    </location>
</feature>
<dbReference type="PANTHER" id="PTHR46491:SF3">
    <property type="entry name" value="CDGSH IRON-SULFUR DOMAIN-CONTAINING PROTEIN 3, MITOCHONDRIAL"/>
    <property type="match status" value="1"/>
</dbReference>
<dbReference type="SMART" id="SM00704">
    <property type="entry name" value="ZnF_CDGSH"/>
    <property type="match status" value="2"/>
</dbReference>
<dbReference type="GO" id="GO:0051537">
    <property type="term" value="F:2 iron, 2 sulfur cluster binding"/>
    <property type="evidence" value="ECO:0007669"/>
    <property type="project" value="UniProtKB-KW"/>
</dbReference>
<dbReference type="EMBL" id="BSDY01000041">
    <property type="protein sequence ID" value="GLI58256.1"/>
    <property type="molecule type" value="Genomic_DNA"/>
</dbReference>
<proteinExistence type="predicted"/>
<keyword evidence="1" id="KW-0001">2Fe-2S</keyword>
<dbReference type="InterPro" id="IPR018967">
    <property type="entry name" value="FeS-contain_CDGSH-typ"/>
</dbReference>
<comment type="caution">
    <text evidence="6">The sequence shown here is derived from an EMBL/GenBank/DDBJ whole genome shotgun (WGS) entry which is preliminary data.</text>
</comment>
<dbReference type="Gene3D" id="3.40.5.90">
    <property type="entry name" value="CDGSH iron-sulfur domain, mitoNEET-type"/>
    <property type="match status" value="2"/>
</dbReference>
<protein>
    <recommendedName>
        <fullName evidence="5">Iron-binding zinc finger CDGSH type domain-containing protein</fullName>
    </recommendedName>
</protein>
<organism evidence="6 7">
    <name type="scientific">Propionigenium maris DSM 9537</name>
    <dbReference type="NCBI Taxonomy" id="1123000"/>
    <lineage>
        <taxon>Bacteria</taxon>
        <taxon>Fusobacteriati</taxon>
        <taxon>Fusobacteriota</taxon>
        <taxon>Fusobacteriia</taxon>
        <taxon>Fusobacteriales</taxon>
        <taxon>Fusobacteriaceae</taxon>
        <taxon>Propionigenium</taxon>
    </lineage>
</organism>
<keyword evidence="7" id="KW-1185">Reference proteome</keyword>
<evidence type="ECO:0000256" key="3">
    <source>
        <dbReference type="ARBA" id="ARBA00023004"/>
    </source>
</evidence>
<evidence type="ECO:0000259" key="5">
    <source>
        <dbReference type="SMART" id="SM00704"/>
    </source>
</evidence>
<keyword evidence="2" id="KW-0479">Metal-binding</keyword>
<dbReference type="AlphaFoldDB" id="A0A9W6GQ92"/>
<accession>A0A9W6GQ92</accession>
<keyword evidence="3" id="KW-0408">Iron</keyword>
<name>A0A9W6GQ92_9FUSO</name>
<dbReference type="RefSeq" id="WP_281837977.1">
    <property type="nucleotide sequence ID" value="NZ_BSDY01000041.1"/>
</dbReference>
<dbReference type="GO" id="GO:0046872">
    <property type="term" value="F:metal ion binding"/>
    <property type="evidence" value="ECO:0007669"/>
    <property type="project" value="UniProtKB-KW"/>
</dbReference>
<reference evidence="6" key="1">
    <citation type="submission" date="2022-12" db="EMBL/GenBank/DDBJ databases">
        <title>Reference genome sequencing for broad-spectrum identification of bacterial and archaeal isolates by mass spectrometry.</title>
        <authorList>
            <person name="Sekiguchi Y."/>
            <person name="Tourlousse D.M."/>
        </authorList>
    </citation>
    <scope>NUCLEOTIDE SEQUENCE</scope>
    <source>
        <strain evidence="6">10succ1</strain>
    </source>
</reference>
<evidence type="ECO:0000256" key="2">
    <source>
        <dbReference type="ARBA" id="ARBA00022723"/>
    </source>
</evidence>
<dbReference type="Pfam" id="PF09360">
    <property type="entry name" value="zf-CDGSH"/>
    <property type="match status" value="2"/>
</dbReference>
<dbReference type="InterPro" id="IPR042216">
    <property type="entry name" value="MitoNEET_CISD"/>
</dbReference>
<sequence>MKKDKGEIVFTKYGPYTVVDTEIVDEDRGKIETPRVVSLCRCGKSENKPFCDGTHGKIGFIGERESEDKKGTRDYIGKKITVHDNRHICSSHGTCNMEGVFLSNTDPWIVPDGSDDIEAIIAIVKKCPSGALSYTLEGKHEDSWTEEQKIIVTRDGPLHVQGDVELKDDLESDKNLVTTNHYALCRCGRSKNKPFCDGSHIDVEFKG</sequence>
<dbReference type="InterPro" id="IPR052950">
    <property type="entry name" value="CISD"/>
</dbReference>
<gene>
    <name evidence="6" type="ORF">PM10SUCC1_37700</name>
</gene>
<evidence type="ECO:0000256" key="1">
    <source>
        <dbReference type="ARBA" id="ARBA00022714"/>
    </source>
</evidence>
<keyword evidence="4" id="KW-0411">Iron-sulfur</keyword>
<evidence type="ECO:0000256" key="4">
    <source>
        <dbReference type="ARBA" id="ARBA00023014"/>
    </source>
</evidence>